<reference evidence="1" key="1">
    <citation type="journal article" date="2015" name="Genome Biol. Evol.">
        <title>Organellar Genomes of White Spruce (Picea glauca): Assembly and Annotation.</title>
        <authorList>
            <person name="Jackman S.D."/>
            <person name="Warren R.L."/>
            <person name="Gibb E.A."/>
            <person name="Vandervalk B.P."/>
            <person name="Mohamadi H."/>
            <person name="Chu J."/>
            <person name="Raymond A."/>
            <person name="Pleasance S."/>
            <person name="Coope R."/>
            <person name="Wildung M.R."/>
            <person name="Ritland C.E."/>
            <person name="Bousquet J."/>
            <person name="Jones S.J."/>
            <person name="Bohlmann J."/>
            <person name="Birol I."/>
        </authorList>
    </citation>
    <scope>NUCLEOTIDE SEQUENCE [LARGE SCALE GENOMIC DNA]</scope>
    <source>
        <tissue evidence="1">Flushing bud</tissue>
    </source>
</reference>
<name>A0A101M433_PICGL</name>
<geneLocation type="mitochondrion" evidence="1"/>
<proteinExistence type="predicted"/>
<sequence length="60" mass="6813">MDPDKAPGPDGFNAYLFQSCWDIVKEDLVKAITNLFKKGKLLFQVNIPLLLFSFPKLITL</sequence>
<dbReference type="AlphaFoldDB" id="A0A101M433"/>
<organism evidence="1">
    <name type="scientific">Picea glauca</name>
    <name type="common">White spruce</name>
    <name type="synonym">Pinus glauca</name>
    <dbReference type="NCBI Taxonomy" id="3330"/>
    <lineage>
        <taxon>Eukaryota</taxon>
        <taxon>Viridiplantae</taxon>
        <taxon>Streptophyta</taxon>
        <taxon>Embryophyta</taxon>
        <taxon>Tracheophyta</taxon>
        <taxon>Spermatophyta</taxon>
        <taxon>Pinopsida</taxon>
        <taxon>Pinidae</taxon>
        <taxon>Conifers I</taxon>
        <taxon>Pinales</taxon>
        <taxon>Pinaceae</taxon>
        <taxon>Picea</taxon>
    </lineage>
</organism>
<comment type="caution">
    <text evidence="1">The sequence shown here is derived from an EMBL/GenBank/DDBJ whole genome shotgun (WGS) entry which is preliminary data.</text>
</comment>
<evidence type="ECO:0000313" key="1">
    <source>
        <dbReference type="EMBL" id="KUM50716.1"/>
    </source>
</evidence>
<protein>
    <recommendedName>
        <fullName evidence="2">Reverse transcriptase domain-containing protein</fullName>
    </recommendedName>
</protein>
<accession>A0A101M433</accession>
<dbReference type="EMBL" id="LKAM01000001">
    <property type="protein sequence ID" value="KUM50716.1"/>
    <property type="molecule type" value="Genomic_DNA"/>
</dbReference>
<gene>
    <name evidence="1" type="ORF">ABT39_MTgene560</name>
</gene>
<evidence type="ECO:0008006" key="2">
    <source>
        <dbReference type="Google" id="ProtNLM"/>
    </source>
</evidence>
<keyword evidence="1" id="KW-0496">Mitochondrion</keyword>